<dbReference type="AlphaFoldDB" id="A0A132TY80"/>
<feature type="transmembrane region" description="Helical" evidence="1">
    <location>
        <begin position="7"/>
        <end position="32"/>
    </location>
</feature>
<keyword evidence="3" id="KW-1185">Reference proteome</keyword>
<reference evidence="2 3" key="1">
    <citation type="submission" date="2015-08" db="EMBL/GenBank/DDBJ databases">
        <title>Genomes of Paenibacillus riograndensis.</title>
        <authorList>
            <person name="Sant'Anna F.H."/>
            <person name="Souza R."/>
            <person name="Ambrosini A."/>
            <person name="Bach E."/>
            <person name="Fernandes G."/>
            <person name="Balsanelli E."/>
            <person name="Baura V.A."/>
            <person name="Pedrosa F.O."/>
            <person name="Souza E.M."/>
            <person name="Passaglia L."/>
        </authorList>
    </citation>
    <scope>NUCLEOTIDE SEQUENCE [LARGE SCALE GENOMIC DNA]</scope>
    <source>
        <strain evidence="2 3">CAS34</strain>
    </source>
</reference>
<dbReference type="RefSeq" id="WP_060861198.1">
    <property type="nucleotide sequence ID" value="NZ_LIRB01000132.1"/>
</dbReference>
<protein>
    <recommendedName>
        <fullName evidence="4">DUF2975 domain-containing protein</fullName>
    </recommendedName>
</protein>
<dbReference type="OrthoDB" id="1100174at2"/>
<sequence>MQRGTTLFLKAAVILMGIPVLALCIFAVPAIADFAAELYPDMTFIKYLVFIDLYASAVPFYIALYQAFGLLGYIDRNKAFSELSVRVLKNIKYCAIVISGLYVAGLPLFYLMAEKDDAPGIIVIGLVIIFASLVIAVFAAVLQKLLKEAIELKLENDLTV</sequence>
<accession>A0A132TY80</accession>
<evidence type="ECO:0000256" key="1">
    <source>
        <dbReference type="SAM" id="Phobius"/>
    </source>
</evidence>
<proteinExistence type="predicted"/>
<gene>
    <name evidence="2" type="ORF">AMQ84_16115</name>
</gene>
<feature type="transmembrane region" description="Helical" evidence="1">
    <location>
        <begin position="119"/>
        <end position="142"/>
    </location>
</feature>
<dbReference type="Proteomes" id="UP000070475">
    <property type="component" value="Unassembled WGS sequence"/>
</dbReference>
<evidence type="ECO:0008006" key="4">
    <source>
        <dbReference type="Google" id="ProtNLM"/>
    </source>
</evidence>
<feature type="transmembrane region" description="Helical" evidence="1">
    <location>
        <begin position="44"/>
        <end position="73"/>
    </location>
</feature>
<feature type="transmembrane region" description="Helical" evidence="1">
    <location>
        <begin position="93"/>
        <end position="113"/>
    </location>
</feature>
<keyword evidence="1" id="KW-0812">Transmembrane</keyword>
<dbReference type="InterPro" id="IPR021354">
    <property type="entry name" value="DUF2975"/>
</dbReference>
<dbReference type="EMBL" id="LIRB01000132">
    <property type="protein sequence ID" value="KWX76210.1"/>
    <property type="molecule type" value="Genomic_DNA"/>
</dbReference>
<keyword evidence="1" id="KW-1133">Transmembrane helix</keyword>
<name>A0A132TY80_9BACL</name>
<organism evidence="2 3">
    <name type="scientific">Paenibacillus riograndensis</name>
    <dbReference type="NCBI Taxonomy" id="483937"/>
    <lineage>
        <taxon>Bacteria</taxon>
        <taxon>Bacillati</taxon>
        <taxon>Bacillota</taxon>
        <taxon>Bacilli</taxon>
        <taxon>Bacillales</taxon>
        <taxon>Paenibacillaceae</taxon>
        <taxon>Paenibacillus</taxon>
        <taxon>Paenibacillus sonchi group</taxon>
    </lineage>
</organism>
<comment type="caution">
    <text evidence="2">The sequence shown here is derived from an EMBL/GenBank/DDBJ whole genome shotgun (WGS) entry which is preliminary data.</text>
</comment>
<keyword evidence="1" id="KW-0472">Membrane</keyword>
<dbReference type="PATRIC" id="fig|483937.3.peg.1669"/>
<dbReference type="Pfam" id="PF11188">
    <property type="entry name" value="DUF2975"/>
    <property type="match status" value="1"/>
</dbReference>
<evidence type="ECO:0000313" key="3">
    <source>
        <dbReference type="Proteomes" id="UP000070475"/>
    </source>
</evidence>
<evidence type="ECO:0000313" key="2">
    <source>
        <dbReference type="EMBL" id="KWX76210.1"/>
    </source>
</evidence>